<organism evidence="5 6">
    <name type="scientific">Herbidospora galbida</name>
    <dbReference type="NCBI Taxonomy" id="2575442"/>
    <lineage>
        <taxon>Bacteria</taxon>
        <taxon>Bacillati</taxon>
        <taxon>Actinomycetota</taxon>
        <taxon>Actinomycetes</taxon>
        <taxon>Streptosporangiales</taxon>
        <taxon>Streptosporangiaceae</taxon>
        <taxon>Herbidospora</taxon>
    </lineage>
</organism>
<reference evidence="5 6" key="1">
    <citation type="submission" date="2019-04" db="EMBL/GenBank/DDBJ databases">
        <title>Herbidospora sp. NEAU-GS14.nov., a novel actinomycete isolated from soil.</title>
        <authorList>
            <person name="Han L."/>
        </authorList>
    </citation>
    <scope>NUCLEOTIDE SEQUENCE [LARGE SCALE GENOMIC DNA]</scope>
    <source>
        <strain evidence="5 6">NEAU-GS14</strain>
    </source>
</reference>
<dbReference type="PROSITE" id="PS50949">
    <property type="entry name" value="HTH_GNTR"/>
    <property type="match status" value="1"/>
</dbReference>
<dbReference type="Gene3D" id="3.40.1410.10">
    <property type="entry name" value="Chorismate lyase-like"/>
    <property type="match status" value="1"/>
</dbReference>
<dbReference type="SMART" id="SM00866">
    <property type="entry name" value="UTRA"/>
    <property type="match status" value="1"/>
</dbReference>
<dbReference type="GO" id="GO:0003700">
    <property type="term" value="F:DNA-binding transcription factor activity"/>
    <property type="evidence" value="ECO:0007669"/>
    <property type="project" value="InterPro"/>
</dbReference>
<dbReference type="CDD" id="cd07377">
    <property type="entry name" value="WHTH_GntR"/>
    <property type="match status" value="1"/>
</dbReference>
<dbReference type="InterPro" id="IPR028978">
    <property type="entry name" value="Chorismate_lyase_/UTRA_dom_sf"/>
</dbReference>
<dbReference type="OrthoDB" id="8584262at2"/>
<evidence type="ECO:0000256" key="2">
    <source>
        <dbReference type="ARBA" id="ARBA00023125"/>
    </source>
</evidence>
<evidence type="ECO:0000313" key="5">
    <source>
        <dbReference type="EMBL" id="TKK91305.1"/>
    </source>
</evidence>
<accession>A0A4U3MNY2</accession>
<dbReference type="InterPro" id="IPR050679">
    <property type="entry name" value="Bact_HTH_transcr_reg"/>
</dbReference>
<comment type="caution">
    <text evidence="5">The sequence shown here is derived from an EMBL/GenBank/DDBJ whole genome shotgun (WGS) entry which is preliminary data.</text>
</comment>
<dbReference type="InterPro" id="IPR036390">
    <property type="entry name" value="WH_DNA-bd_sf"/>
</dbReference>
<dbReference type="EMBL" id="SZQA01000001">
    <property type="protein sequence ID" value="TKK91305.1"/>
    <property type="molecule type" value="Genomic_DNA"/>
</dbReference>
<protein>
    <submittedName>
        <fullName evidence="5">GntR family transcriptional regulator</fullName>
    </submittedName>
</protein>
<dbReference type="PANTHER" id="PTHR44846:SF1">
    <property type="entry name" value="MANNOSYL-D-GLYCERATE TRANSPORT_METABOLISM SYSTEM REPRESSOR MNGR-RELATED"/>
    <property type="match status" value="1"/>
</dbReference>
<feature type="domain" description="HTH gntR-type" evidence="4">
    <location>
        <begin position="68"/>
        <end position="136"/>
    </location>
</feature>
<dbReference type="GO" id="GO:0003677">
    <property type="term" value="F:DNA binding"/>
    <property type="evidence" value="ECO:0007669"/>
    <property type="project" value="UniProtKB-KW"/>
</dbReference>
<dbReference type="SMART" id="SM00345">
    <property type="entry name" value="HTH_GNTR"/>
    <property type="match status" value="1"/>
</dbReference>
<dbReference type="SUPFAM" id="SSF46785">
    <property type="entry name" value="Winged helix' DNA-binding domain"/>
    <property type="match status" value="1"/>
</dbReference>
<dbReference type="PRINTS" id="PR00035">
    <property type="entry name" value="HTHGNTR"/>
</dbReference>
<evidence type="ECO:0000256" key="1">
    <source>
        <dbReference type="ARBA" id="ARBA00023015"/>
    </source>
</evidence>
<dbReference type="Gene3D" id="1.10.10.10">
    <property type="entry name" value="Winged helix-like DNA-binding domain superfamily/Winged helix DNA-binding domain"/>
    <property type="match status" value="1"/>
</dbReference>
<evidence type="ECO:0000259" key="4">
    <source>
        <dbReference type="PROSITE" id="PS50949"/>
    </source>
</evidence>
<dbReference type="GO" id="GO:0045892">
    <property type="term" value="P:negative regulation of DNA-templated transcription"/>
    <property type="evidence" value="ECO:0007669"/>
    <property type="project" value="TreeGrafter"/>
</dbReference>
<dbReference type="InterPro" id="IPR036388">
    <property type="entry name" value="WH-like_DNA-bd_sf"/>
</dbReference>
<dbReference type="Proteomes" id="UP000308705">
    <property type="component" value="Unassembled WGS sequence"/>
</dbReference>
<dbReference type="SUPFAM" id="SSF64288">
    <property type="entry name" value="Chorismate lyase-like"/>
    <property type="match status" value="1"/>
</dbReference>
<sequence>MLLVALGRVLQQVGADDGVVPAVHVRVALLLGQDRVVVVGAPAQRPGGRPAVTAIRHGRDHRGVDDRDVLYRRVAADLREAVAGGVYGSDGRLPAEAALAEHYGVSRGTIRQALALLRAGGVVTSRRGTRRVVLGATPAQSFAELHSFTAWARSIGEEPGGVLESLTVRPGDQEELARLRLRADSQVYAALRVRTLSGRPVMIERTTYPPRVGEIVARLPADTVSYTERLLDHGIVFADAEHTIDLAFADPDDARLLGCPEGAALLRERRRTTDPAGRPVEWSEDRYLPGTVAFTVHNSIATSTLSRLRSAAQQRGQ</sequence>
<dbReference type="InterPro" id="IPR011663">
    <property type="entry name" value="UTRA"/>
</dbReference>
<dbReference type="PANTHER" id="PTHR44846">
    <property type="entry name" value="MANNOSYL-D-GLYCERATE TRANSPORT/METABOLISM SYSTEM REPRESSOR MNGR-RELATED"/>
    <property type="match status" value="1"/>
</dbReference>
<dbReference type="Pfam" id="PF07702">
    <property type="entry name" value="UTRA"/>
    <property type="match status" value="1"/>
</dbReference>
<evidence type="ECO:0000313" key="6">
    <source>
        <dbReference type="Proteomes" id="UP000308705"/>
    </source>
</evidence>
<dbReference type="InterPro" id="IPR000524">
    <property type="entry name" value="Tscrpt_reg_HTH_GntR"/>
</dbReference>
<proteinExistence type="predicted"/>
<keyword evidence="3" id="KW-0804">Transcription</keyword>
<dbReference type="Pfam" id="PF00392">
    <property type="entry name" value="GntR"/>
    <property type="match status" value="1"/>
</dbReference>
<keyword evidence="2" id="KW-0238">DNA-binding</keyword>
<keyword evidence="1" id="KW-0805">Transcription regulation</keyword>
<dbReference type="AlphaFoldDB" id="A0A4U3MNY2"/>
<evidence type="ECO:0000256" key="3">
    <source>
        <dbReference type="ARBA" id="ARBA00023163"/>
    </source>
</evidence>
<gene>
    <name evidence="5" type="ORF">FDA94_00365</name>
</gene>
<keyword evidence="6" id="KW-1185">Reference proteome</keyword>
<name>A0A4U3MNY2_9ACTN</name>